<protein>
    <submittedName>
        <fullName evidence="2">Neurofibromin isoform X4</fullName>
    </submittedName>
</protein>
<name>A0A6A7FZG8_9CRUS</name>
<reference evidence="2" key="1">
    <citation type="submission" date="2017-11" db="EMBL/GenBank/DDBJ databases">
        <title>The sensing device of the deep-sea amphipod.</title>
        <authorList>
            <person name="Kobayashi H."/>
            <person name="Nagahama T."/>
            <person name="Arai W."/>
            <person name="Sasagawa Y."/>
            <person name="Umeda M."/>
            <person name="Hayashi T."/>
            <person name="Nikaido I."/>
            <person name="Watanabe H."/>
            <person name="Oguri K."/>
            <person name="Kitazato H."/>
            <person name="Fujioka K."/>
            <person name="Kido Y."/>
            <person name="Takami H."/>
        </authorList>
    </citation>
    <scope>NUCLEOTIDE SEQUENCE</scope>
    <source>
        <tissue evidence="2">Whole body</tissue>
    </source>
</reference>
<organism evidence="2">
    <name type="scientific">Hirondellea gigas</name>
    <dbReference type="NCBI Taxonomy" id="1518452"/>
    <lineage>
        <taxon>Eukaryota</taxon>
        <taxon>Metazoa</taxon>
        <taxon>Ecdysozoa</taxon>
        <taxon>Arthropoda</taxon>
        <taxon>Crustacea</taxon>
        <taxon>Multicrustacea</taxon>
        <taxon>Malacostraca</taxon>
        <taxon>Eumalacostraca</taxon>
        <taxon>Peracarida</taxon>
        <taxon>Amphipoda</taxon>
        <taxon>Amphilochidea</taxon>
        <taxon>Lysianassida</taxon>
        <taxon>Lysianassidira</taxon>
        <taxon>Lysianassoidea</taxon>
        <taxon>Lysianassidae</taxon>
        <taxon>Hirondellea</taxon>
    </lineage>
</organism>
<dbReference type="PANTHER" id="PTHR10194:SF142">
    <property type="entry name" value="NEUROFIBROMIN"/>
    <property type="match status" value="1"/>
</dbReference>
<keyword evidence="1" id="KW-0597">Phosphoprotein</keyword>
<sequence>MATPKPVEWITSLIIRFEEQLPCRTGPQTQNARSNVEQNKECIIQISRYRFGLVISGLTKILQRVNELRPHGHDFEKNYYESLVIVLDTLEKCLSSQPRDAIPYDDVINVRLLLREICQFIDLSLDSAMANQIKNYASKVLFALSLNNFGVVFNRISARLAELGSSNTEENPDYSDIELMQHINVDIHRLVKLLVETNLKFRTLRKNAQIVLMTSLERAIWNWMETYPTEFAELQSTPNDDLTNCCEMMFEHLDGFAENSKKRAQVWPLQIMLFVLCPKVVEEIVNAESGAPCAQRHYKKKQFIDQLKKSLVPHTTGKHLTESAAVTCVKLCKVATYINTTDSNNVVFLLVQSIINDLKMLLFNPAKPFSRGQLFICQDVDLMIDCFVSLFRINPHNNEALKVCLNSNSPAHYHFVLISSLYRIITQPRLLWWPQIDLMYSRSVELRAMFTDTLNKVTQGRMIQTFKEKVTKFKERWSEEAPSSRNLLLWMVRLIHADPMLMLNGKAGHEIQSSTLELINGLVSLVHNHTMPDVAAEAMEALLVLHQPDKIEMWNPEAPINTFWDVSSQVLFSISQKLTQHMIVNYTEILKWLRDILVCRNAFLLRHKDYANCNIGAHIAICKQAHIKLEVVFLMYLWSIDMEAVLVAMSCFALLCEEADIRCVWDEVTATVTYLLPNYHVYQELAAASTVPTTGESCTTEAYHSPSAQDREVHPWLLASMGRHVYQLGESHQVTRLLS</sequence>
<proteinExistence type="evidence at transcript level"/>
<dbReference type="PANTHER" id="PTHR10194">
    <property type="entry name" value="RAS GTPASE-ACTIVATING PROTEINS"/>
    <property type="match status" value="1"/>
</dbReference>
<dbReference type="InterPro" id="IPR039360">
    <property type="entry name" value="Ras_GTPase"/>
</dbReference>
<evidence type="ECO:0000313" key="2">
    <source>
        <dbReference type="EMBL" id="LAC23966.1"/>
    </source>
</evidence>
<accession>A0A6A7FZG8</accession>
<evidence type="ECO:0000256" key="1">
    <source>
        <dbReference type="ARBA" id="ARBA00022553"/>
    </source>
</evidence>
<dbReference type="AlphaFoldDB" id="A0A6A7FZG8"/>
<dbReference type="EMBL" id="IACT01004788">
    <property type="protein sequence ID" value="LAC23966.1"/>
    <property type="molecule type" value="mRNA"/>
</dbReference>